<evidence type="ECO:0000313" key="1">
    <source>
        <dbReference type="EMBL" id="JAH75823.1"/>
    </source>
</evidence>
<accession>A0A0E9VF66</accession>
<protein>
    <submittedName>
        <fullName evidence="1">Uncharacterized protein</fullName>
    </submittedName>
</protein>
<dbReference type="EMBL" id="GBXM01032754">
    <property type="protein sequence ID" value="JAH75823.1"/>
    <property type="molecule type" value="Transcribed_RNA"/>
</dbReference>
<sequence>MRELHKKYTTK</sequence>
<name>A0A0E9VF66_ANGAN</name>
<organism evidence="1">
    <name type="scientific">Anguilla anguilla</name>
    <name type="common">European freshwater eel</name>
    <name type="synonym">Muraena anguilla</name>
    <dbReference type="NCBI Taxonomy" id="7936"/>
    <lineage>
        <taxon>Eukaryota</taxon>
        <taxon>Metazoa</taxon>
        <taxon>Chordata</taxon>
        <taxon>Craniata</taxon>
        <taxon>Vertebrata</taxon>
        <taxon>Euteleostomi</taxon>
        <taxon>Actinopterygii</taxon>
        <taxon>Neopterygii</taxon>
        <taxon>Teleostei</taxon>
        <taxon>Anguilliformes</taxon>
        <taxon>Anguillidae</taxon>
        <taxon>Anguilla</taxon>
    </lineage>
</organism>
<reference evidence="1" key="1">
    <citation type="submission" date="2014-11" db="EMBL/GenBank/DDBJ databases">
        <authorList>
            <person name="Amaro Gonzalez C."/>
        </authorList>
    </citation>
    <scope>NUCLEOTIDE SEQUENCE</scope>
</reference>
<reference evidence="1" key="2">
    <citation type="journal article" date="2015" name="Fish Shellfish Immunol.">
        <title>Early steps in the European eel (Anguilla anguilla)-Vibrio vulnificus interaction in the gills: Role of the RtxA13 toxin.</title>
        <authorList>
            <person name="Callol A."/>
            <person name="Pajuelo D."/>
            <person name="Ebbesson L."/>
            <person name="Teles M."/>
            <person name="MacKenzie S."/>
            <person name="Amaro C."/>
        </authorList>
    </citation>
    <scope>NUCLEOTIDE SEQUENCE</scope>
</reference>
<proteinExistence type="predicted"/>